<evidence type="ECO:0000256" key="5">
    <source>
        <dbReference type="ARBA" id="ARBA00023136"/>
    </source>
</evidence>
<evidence type="ECO:0008006" key="10">
    <source>
        <dbReference type="Google" id="ProtNLM"/>
    </source>
</evidence>
<keyword evidence="6" id="KW-0325">Glycoprotein</keyword>
<comment type="subcellular location">
    <subcellularLocation>
        <location evidence="1">Membrane</location>
        <topology evidence="1">Single-pass type I membrane protein</topology>
    </subcellularLocation>
</comment>
<sequence>MKYFIEIFLYMIVLFNKSTQNDENILLINDPTNIYYTPYTILISDNRVKREKSSWFYPTVNHATIIHDQCDQHIYSKLYSCSHSTDCTTLATCLESIHCPLNIKSYGSLILNLLHLLGINNCNDNDLKSSCPYEKRLIILHNLLTHWTDNKLIHNIDYQEGNSVEIDSYCHTIPNFIIEVKEEIKEQCLIYSRQVEAFLENYLCSIETHAGILRTSTTTNVLEEQLHWTKFDEIARKVSTISTKLLYFDEDNDLNFINLNKNLLNTTEQTVYVNDHQYYNVSYIIPKSEGIPLYFVPDKNQFTRINAFFDRNRSAISINLKFDFPFYGHGINKILVGTGGFIYTGDLLHSALIGSTQYIAPFMANLDVSTGGNQSEVKYFDNSTHFVCTWNNLYLQDQQDAGAFTFQTILQDNGNIYFNYIQIPQVKVSNLSHAHRIGLSDAYMSQHTTNEHIIRVITLYDKLNLDKEKIKNGVSVIFSMDNTCNTFTDCKSCLANRGKRYNCSWCDDIQKCSDGYDRSRYQWIRAQCHQFASENTCSNSIEDTFYTNRFLSSSSSITHLNKIQSYTSSRQHVGLYTFRTIVITLLITVLILSLIAFLITFIYAYRHPTSPPGMWLLEHRPSNYIARFKRFSGINDLS</sequence>
<dbReference type="AlphaFoldDB" id="A0A814JQB7"/>
<reference evidence="8" key="1">
    <citation type="submission" date="2021-02" db="EMBL/GenBank/DDBJ databases">
        <authorList>
            <person name="Nowell W R."/>
        </authorList>
    </citation>
    <scope>NUCLEOTIDE SEQUENCE</scope>
</reference>
<dbReference type="Proteomes" id="UP000663864">
    <property type="component" value="Unassembled WGS sequence"/>
</dbReference>
<keyword evidence="2 7" id="KW-0812">Transmembrane</keyword>
<comment type="caution">
    <text evidence="8">The sequence shown here is derived from an EMBL/GenBank/DDBJ whole genome shotgun (WGS) entry which is preliminary data.</text>
</comment>
<feature type="transmembrane region" description="Helical" evidence="7">
    <location>
        <begin position="581"/>
        <end position="605"/>
    </location>
</feature>
<evidence type="ECO:0000256" key="1">
    <source>
        <dbReference type="ARBA" id="ARBA00004479"/>
    </source>
</evidence>
<proteinExistence type="predicted"/>
<dbReference type="EMBL" id="CAJNOT010000633">
    <property type="protein sequence ID" value="CAF1040921.1"/>
    <property type="molecule type" value="Genomic_DNA"/>
</dbReference>
<gene>
    <name evidence="8" type="ORF">ZHD862_LOCUS14539</name>
</gene>
<dbReference type="PANTHER" id="PTHR13055">
    <property type="entry name" value="TUMOR ENDOTHELIAL MARKER 7 RELATED"/>
    <property type="match status" value="1"/>
</dbReference>
<accession>A0A814JQB7</accession>
<protein>
    <recommendedName>
        <fullName evidence="10">PSI domain-containing protein</fullName>
    </recommendedName>
</protein>
<keyword evidence="4 7" id="KW-1133">Transmembrane helix</keyword>
<evidence type="ECO:0000256" key="7">
    <source>
        <dbReference type="SAM" id="Phobius"/>
    </source>
</evidence>
<name>A0A814JQB7_9BILA</name>
<dbReference type="Pfam" id="PF01437">
    <property type="entry name" value="PSI"/>
    <property type="match status" value="1"/>
</dbReference>
<evidence type="ECO:0000256" key="4">
    <source>
        <dbReference type="ARBA" id="ARBA00022989"/>
    </source>
</evidence>
<evidence type="ECO:0000256" key="6">
    <source>
        <dbReference type="ARBA" id="ARBA00023180"/>
    </source>
</evidence>
<dbReference type="GO" id="GO:0016020">
    <property type="term" value="C:membrane"/>
    <property type="evidence" value="ECO:0007669"/>
    <property type="project" value="UniProtKB-SubCell"/>
</dbReference>
<keyword evidence="5 7" id="KW-0472">Membrane</keyword>
<evidence type="ECO:0000313" key="9">
    <source>
        <dbReference type="Proteomes" id="UP000663864"/>
    </source>
</evidence>
<evidence type="ECO:0000256" key="3">
    <source>
        <dbReference type="ARBA" id="ARBA00022729"/>
    </source>
</evidence>
<dbReference type="InterPro" id="IPR031152">
    <property type="entry name" value="PLXDC"/>
</dbReference>
<evidence type="ECO:0000313" key="8">
    <source>
        <dbReference type="EMBL" id="CAF1040921.1"/>
    </source>
</evidence>
<keyword evidence="3" id="KW-0732">Signal</keyword>
<dbReference type="InterPro" id="IPR002165">
    <property type="entry name" value="Plexin_repeat"/>
</dbReference>
<evidence type="ECO:0000256" key="2">
    <source>
        <dbReference type="ARBA" id="ARBA00022692"/>
    </source>
</evidence>
<organism evidence="8 9">
    <name type="scientific">Rotaria sordida</name>
    <dbReference type="NCBI Taxonomy" id="392033"/>
    <lineage>
        <taxon>Eukaryota</taxon>
        <taxon>Metazoa</taxon>
        <taxon>Spiralia</taxon>
        <taxon>Gnathifera</taxon>
        <taxon>Rotifera</taxon>
        <taxon>Eurotatoria</taxon>
        <taxon>Bdelloidea</taxon>
        <taxon>Philodinida</taxon>
        <taxon>Philodinidae</taxon>
        <taxon>Rotaria</taxon>
    </lineage>
</organism>
<dbReference type="PANTHER" id="PTHR13055:SF12">
    <property type="entry name" value="LD40707P"/>
    <property type="match status" value="1"/>
</dbReference>